<dbReference type="GO" id="GO:0009024">
    <property type="term" value="F:tagatose-6-phosphate kinase activity"/>
    <property type="evidence" value="ECO:0007669"/>
    <property type="project" value="UniProtKB-EC"/>
</dbReference>
<evidence type="ECO:0000256" key="4">
    <source>
        <dbReference type="ARBA" id="ARBA00022777"/>
    </source>
</evidence>
<dbReference type="InterPro" id="IPR029056">
    <property type="entry name" value="Ribokinase-like"/>
</dbReference>
<name>A0A7S7L8U0_9BACI</name>
<evidence type="ECO:0000256" key="7">
    <source>
        <dbReference type="PIRNR" id="PIRNR000535"/>
    </source>
</evidence>
<comment type="pathway">
    <text evidence="7">Carbohydrate metabolism; D-tagatose 6-phosphate degradation; D-glyceraldehyde 3-phosphate and glycerone phosphate from D-tagatose 6-phosphate: step 1/2.</text>
</comment>
<dbReference type="GO" id="GO:0005524">
    <property type="term" value="F:ATP binding"/>
    <property type="evidence" value="ECO:0007669"/>
    <property type="project" value="UniProtKB-UniRule"/>
</dbReference>
<dbReference type="GO" id="GO:0005829">
    <property type="term" value="C:cytosol"/>
    <property type="evidence" value="ECO:0007669"/>
    <property type="project" value="TreeGrafter"/>
</dbReference>
<dbReference type="SUPFAM" id="SSF53613">
    <property type="entry name" value="Ribokinase-like"/>
    <property type="match status" value="1"/>
</dbReference>
<dbReference type="PANTHER" id="PTHR46566:SF1">
    <property type="entry name" value="1-PHOSPHOFRUCTOKINASE"/>
    <property type="match status" value="1"/>
</dbReference>
<proteinExistence type="inferred from homology"/>
<dbReference type="InterPro" id="IPR002173">
    <property type="entry name" value="Carboh/pur_kinase_PfkB_CS"/>
</dbReference>
<dbReference type="Gene3D" id="3.40.1190.20">
    <property type="match status" value="1"/>
</dbReference>
<evidence type="ECO:0000259" key="9">
    <source>
        <dbReference type="Pfam" id="PF00294"/>
    </source>
</evidence>
<dbReference type="CDD" id="cd01164">
    <property type="entry name" value="FruK_PfkB_like"/>
    <property type="match status" value="1"/>
</dbReference>
<dbReference type="AlphaFoldDB" id="A0A7S7L8U0"/>
<dbReference type="NCBIfam" id="TIGR03168">
    <property type="entry name" value="1-PFK"/>
    <property type="match status" value="1"/>
</dbReference>
<comment type="function">
    <text evidence="8">Catalyzes the ATP-dependent phosphorylation of fructose-l-phosphate to fructose-l,6-bisphosphate.</text>
</comment>
<dbReference type="GO" id="GO:2001059">
    <property type="term" value="P:D-tagatose 6-phosphate catabolic process"/>
    <property type="evidence" value="ECO:0007669"/>
    <property type="project" value="UniProtKB-UniPathway"/>
</dbReference>
<dbReference type="EMBL" id="CP063356">
    <property type="protein sequence ID" value="QOY36445.1"/>
    <property type="molecule type" value="Genomic_DNA"/>
</dbReference>
<evidence type="ECO:0000256" key="3">
    <source>
        <dbReference type="ARBA" id="ARBA00022741"/>
    </source>
</evidence>
<reference evidence="10 11" key="2">
    <citation type="journal article" date="2019" name="Int. J. Syst. Evol. Microbiol.">
        <title>Anaerobacillus isosaccharinicus sp. nov., an alkaliphilic bacterium which degrades isosaccharinic acid.</title>
        <authorList>
            <person name="Bassil N.M."/>
            <person name="Lloyd J.R."/>
        </authorList>
    </citation>
    <scope>NUCLEOTIDE SEQUENCE [LARGE SCALE GENOMIC DNA]</scope>
    <source>
        <strain evidence="10 11">NB2006</strain>
    </source>
</reference>
<dbReference type="PROSITE" id="PS00583">
    <property type="entry name" value="PFKB_KINASES_1"/>
    <property type="match status" value="1"/>
</dbReference>
<comment type="catalytic activity">
    <reaction evidence="7">
        <text>D-tagatofuranose 6-phosphate + ATP = D-tagatofuranose 1,6-bisphosphate + ADP + H(+)</text>
        <dbReference type="Rhea" id="RHEA:12420"/>
        <dbReference type="ChEBI" id="CHEBI:15378"/>
        <dbReference type="ChEBI" id="CHEBI:30616"/>
        <dbReference type="ChEBI" id="CHEBI:58694"/>
        <dbReference type="ChEBI" id="CHEBI:58695"/>
        <dbReference type="ChEBI" id="CHEBI:456216"/>
        <dbReference type="EC" id="2.7.1.144"/>
    </reaction>
</comment>
<protein>
    <recommendedName>
        <fullName evidence="7">Tagatose-6-phosphate kinase</fullName>
        <ecNumber evidence="7">2.7.1.144</ecNumber>
    </recommendedName>
</protein>
<organism evidence="10 11">
    <name type="scientific">Anaerobacillus isosaccharinicus</name>
    <dbReference type="NCBI Taxonomy" id="1532552"/>
    <lineage>
        <taxon>Bacteria</taxon>
        <taxon>Bacillati</taxon>
        <taxon>Bacillota</taxon>
        <taxon>Bacilli</taxon>
        <taxon>Bacillales</taxon>
        <taxon>Bacillaceae</taxon>
        <taxon>Anaerobacillus</taxon>
    </lineage>
</organism>
<dbReference type="GO" id="GO:0008662">
    <property type="term" value="F:1-phosphofructokinase activity"/>
    <property type="evidence" value="ECO:0007669"/>
    <property type="project" value="UniProtKB-UniRule"/>
</dbReference>
<dbReference type="FunFam" id="3.40.1190.20:FF:000001">
    <property type="entry name" value="Phosphofructokinase"/>
    <property type="match status" value="1"/>
</dbReference>
<keyword evidence="11" id="KW-1185">Reference proteome</keyword>
<dbReference type="InterPro" id="IPR017583">
    <property type="entry name" value="Tagatose/fructose_Pkinase"/>
</dbReference>
<dbReference type="GO" id="GO:0005988">
    <property type="term" value="P:lactose metabolic process"/>
    <property type="evidence" value="ECO:0007669"/>
    <property type="project" value="UniProtKB-KW"/>
</dbReference>
<dbReference type="PROSITE" id="PS00584">
    <property type="entry name" value="PFKB_KINASES_2"/>
    <property type="match status" value="1"/>
</dbReference>
<dbReference type="UniPathway" id="UPA00704">
    <property type="reaction ID" value="UER00715"/>
</dbReference>
<dbReference type="Proteomes" id="UP000180175">
    <property type="component" value="Chromosome"/>
</dbReference>
<evidence type="ECO:0000313" key="10">
    <source>
        <dbReference type="EMBL" id="QOY36445.1"/>
    </source>
</evidence>
<dbReference type="Pfam" id="PF00294">
    <property type="entry name" value="PfkB"/>
    <property type="match status" value="1"/>
</dbReference>
<keyword evidence="5 7" id="KW-0067">ATP-binding</keyword>
<dbReference type="InterPro" id="IPR011611">
    <property type="entry name" value="PfkB_dom"/>
</dbReference>
<evidence type="ECO:0000313" key="11">
    <source>
        <dbReference type="Proteomes" id="UP000180175"/>
    </source>
</evidence>
<dbReference type="GO" id="GO:0016052">
    <property type="term" value="P:carbohydrate catabolic process"/>
    <property type="evidence" value="ECO:0007669"/>
    <property type="project" value="UniProtKB-ARBA"/>
</dbReference>
<comment type="similarity">
    <text evidence="1">Belongs to the carbohydrate kinase pfkB family.</text>
</comment>
<feature type="domain" description="Carbohydrate kinase PfkB" evidence="9">
    <location>
        <begin position="8"/>
        <end position="281"/>
    </location>
</feature>
<evidence type="ECO:0000256" key="6">
    <source>
        <dbReference type="ARBA" id="ARBA00047745"/>
    </source>
</evidence>
<dbReference type="PIRSF" id="PIRSF000535">
    <property type="entry name" value="1PFK/6PFK/LacC"/>
    <property type="match status" value="1"/>
</dbReference>
<evidence type="ECO:0000256" key="8">
    <source>
        <dbReference type="RuleBase" id="RU369061"/>
    </source>
</evidence>
<keyword evidence="2 7" id="KW-0808">Transferase</keyword>
<dbReference type="KEGG" id="aia:AWH56_001760"/>
<evidence type="ECO:0000256" key="1">
    <source>
        <dbReference type="ARBA" id="ARBA00005380"/>
    </source>
</evidence>
<dbReference type="NCBIfam" id="TIGR03828">
    <property type="entry name" value="pfkB"/>
    <property type="match status" value="1"/>
</dbReference>
<sequence>MIYTCTLNPSIDYLVRLEEVKIGVLNRASETAFYPGGKGINVSRVLNRLGETSTALGYVGGFTGAFICNELEQAGILLDFVEVDEPTRINIKLKSGNETEINGLGTTITKEKELELFKKISTLSDEDFLILAGSLPPAVSPNFYSSIAKLCSEKNIRFIADTSGDALKGVLQYKPFLVKPNEHELGELFNVKISTVEEASFYGKKLHEEGPENVIVSLGAKGALFINSNGVVFANVPKGDLKNSVGAGDSLVAGFVASYVKQGDFIEAFKFGIACGSATAFSIDLCDKATVGKLLPEIKVTTIG</sequence>
<dbReference type="RefSeq" id="WP_182080580.1">
    <property type="nucleotide sequence ID" value="NZ_CP063356.2"/>
</dbReference>
<dbReference type="InterPro" id="IPR022463">
    <property type="entry name" value="1-PFruKinase"/>
</dbReference>
<reference evidence="10 11" key="1">
    <citation type="journal article" date="2017" name="Genome Announc.">
        <title>Draft Genome Sequences of Four Alkaliphilic Bacteria Belonging to the Anaerobacillus Genus.</title>
        <authorList>
            <person name="Bassil N.M."/>
            <person name="Lloyd J.R."/>
        </authorList>
    </citation>
    <scope>NUCLEOTIDE SEQUENCE [LARGE SCALE GENOMIC DNA]</scope>
    <source>
        <strain evidence="10 11">NB2006</strain>
    </source>
</reference>
<keyword evidence="3 7" id="KW-0547">Nucleotide-binding</keyword>
<accession>A0A7S7L8U0</accession>
<keyword evidence="4 8" id="KW-0418">Kinase</keyword>
<comment type="similarity">
    <text evidence="7">Belongs to the carbohydrate kinase PfkB family. LacC subfamily.</text>
</comment>
<keyword evidence="7" id="KW-0423">Lactose metabolism</keyword>
<comment type="catalytic activity">
    <reaction evidence="6 8">
        <text>beta-D-fructose 1-phosphate + ATP = beta-D-fructose 1,6-bisphosphate + ADP + H(+)</text>
        <dbReference type="Rhea" id="RHEA:14213"/>
        <dbReference type="ChEBI" id="CHEBI:15378"/>
        <dbReference type="ChEBI" id="CHEBI:30616"/>
        <dbReference type="ChEBI" id="CHEBI:32966"/>
        <dbReference type="ChEBI" id="CHEBI:138881"/>
        <dbReference type="ChEBI" id="CHEBI:456216"/>
        <dbReference type="EC" id="2.7.1.56"/>
    </reaction>
</comment>
<dbReference type="PANTHER" id="PTHR46566">
    <property type="entry name" value="1-PHOSPHOFRUCTOKINASE-RELATED"/>
    <property type="match status" value="1"/>
</dbReference>
<evidence type="ECO:0000256" key="5">
    <source>
        <dbReference type="ARBA" id="ARBA00022840"/>
    </source>
</evidence>
<gene>
    <name evidence="10" type="primary">pfkB</name>
    <name evidence="10" type="ORF">AWH56_001760</name>
</gene>
<dbReference type="EC" id="2.7.1.144" evidence="7"/>
<evidence type="ECO:0000256" key="2">
    <source>
        <dbReference type="ARBA" id="ARBA00022679"/>
    </source>
</evidence>
<dbReference type="GO" id="GO:0044281">
    <property type="term" value="P:small molecule metabolic process"/>
    <property type="evidence" value="ECO:0007669"/>
    <property type="project" value="UniProtKB-ARBA"/>
</dbReference>